<sequence>MKIISIIPARGGSKGLPKKNTIELNGKPLIFWTIKASIKSKYITKTIVSSDDDKILSISQKYKAEILKRPAELALDTTPTEPVIEHVLKNIENINTYDYLILLQPTSPLRDENDIDKSIELLIKRKATALISTTIIDNKVLKAFKNNKYGYLEGILNNEYPFMRRQDLPKILMPNGAIYIVSIQEFLKTRKLFTNETISFEMSNEKSLDIDTRSDLKKIQNIKLLR</sequence>
<evidence type="ECO:0000313" key="2">
    <source>
        <dbReference type="Proteomes" id="UP000239861"/>
    </source>
</evidence>
<gene>
    <name evidence="1" type="ORF">B0F89_13827</name>
</gene>
<dbReference type="Pfam" id="PF02348">
    <property type="entry name" value="CTP_transf_3"/>
    <property type="match status" value="1"/>
</dbReference>
<dbReference type="GO" id="GO:0008781">
    <property type="term" value="F:N-acylneuraminate cytidylyltransferase activity"/>
    <property type="evidence" value="ECO:0007669"/>
    <property type="project" value="TreeGrafter"/>
</dbReference>
<dbReference type="InterPro" id="IPR050793">
    <property type="entry name" value="CMP-NeuNAc_synthase"/>
</dbReference>
<dbReference type="InterPro" id="IPR029044">
    <property type="entry name" value="Nucleotide-diphossugar_trans"/>
</dbReference>
<dbReference type="SUPFAM" id="SSF53448">
    <property type="entry name" value="Nucleotide-diphospho-sugar transferases"/>
    <property type="match status" value="1"/>
</dbReference>
<name>A0AB36ZSI8_9BACT</name>
<dbReference type="AlphaFoldDB" id="A0AB36ZSI8"/>
<dbReference type="InterPro" id="IPR003329">
    <property type="entry name" value="Cytidylyl_trans"/>
</dbReference>
<protein>
    <submittedName>
        <fullName evidence="1">N-acylneuraminate cytidylyltransferase</fullName>
    </submittedName>
</protein>
<organism evidence="1 2">
    <name type="scientific">Malaciobacter marinus</name>
    <dbReference type="NCBI Taxonomy" id="505249"/>
    <lineage>
        <taxon>Bacteria</taxon>
        <taxon>Pseudomonadati</taxon>
        <taxon>Campylobacterota</taxon>
        <taxon>Epsilonproteobacteria</taxon>
        <taxon>Campylobacterales</taxon>
        <taxon>Arcobacteraceae</taxon>
        <taxon>Malaciobacter</taxon>
    </lineage>
</organism>
<dbReference type="CDD" id="cd02513">
    <property type="entry name" value="CMP-NeuAc_Synthase"/>
    <property type="match status" value="1"/>
</dbReference>
<dbReference type="Gene3D" id="3.90.550.10">
    <property type="entry name" value="Spore Coat Polysaccharide Biosynthesis Protein SpsA, Chain A"/>
    <property type="match status" value="1"/>
</dbReference>
<keyword evidence="1" id="KW-0808">Transferase</keyword>
<keyword evidence="1" id="KW-0548">Nucleotidyltransferase</keyword>
<dbReference type="PANTHER" id="PTHR21485:SF6">
    <property type="entry name" value="N-ACYLNEURAMINATE CYTIDYLYLTRANSFERASE-RELATED"/>
    <property type="match status" value="1"/>
</dbReference>
<dbReference type="Proteomes" id="UP000239861">
    <property type="component" value="Unassembled WGS sequence"/>
</dbReference>
<dbReference type="EMBL" id="PTIW01000038">
    <property type="protein sequence ID" value="PPK58426.1"/>
    <property type="molecule type" value="Genomic_DNA"/>
</dbReference>
<proteinExistence type="predicted"/>
<accession>A0AB36ZSI8</accession>
<evidence type="ECO:0000313" key="1">
    <source>
        <dbReference type="EMBL" id="PPK58426.1"/>
    </source>
</evidence>
<reference evidence="1 2" key="1">
    <citation type="submission" date="2018-02" db="EMBL/GenBank/DDBJ databases">
        <title>Subsurface microbial communities from deep shales in Ohio and West Virginia, USA.</title>
        <authorList>
            <person name="Wrighton K."/>
        </authorList>
    </citation>
    <scope>NUCLEOTIDE SEQUENCE [LARGE SCALE GENOMIC DNA]</scope>
    <source>
        <strain evidence="1 2">MARC-MIP3H16</strain>
    </source>
</reference>
<comment type="caution">
    <text evidence="1">The sequence shown here is derived from an EMBL/GenBank/DDBJ whole genome shotgun (WGS) entry which is preliminary data.</text>
</comment>
<dbReference type="PANTHER" id="PTHR21485">
    <property type="entry name" value="HAD SUPERFAMILY MEMBERS CMAS AND KDSC"/>
    <property type="match status" value="1"/>
</dbReference>
<dbReference type="RefSeq" id="WP_104412795.1">
    <property type="nucleotide sequence ID" value="NZ_PTIW01000038.1"/>
</dbReference>